<organism evidence="1 2">
    <name type="scientific">Listeria welshimeri serovar 6b (strain ATCC 35897 / DSM 20650 / CCUG 15529 / CIP 8149 / NCTC 11857 / SLCC 5334 / V8)</name>
    <dbReference type="NCBI Taxonomy" id="386043"/>
    <lineage>
        <taxon>Bacteria</taxon>
        <taxon>Bacillati</taxon>
        <taxon>Bacillota</taxon>
        <taxon>Bacilli</taxon>
        <taxon>Bacillales</taxon>
        <taxon>Listeriaceae</taxon>
        <taxon>Listeria</taxon>
    </lineage>
</organism>
<evidence type="ECO:0000313" key="1">
    <source>
        <dbReference type="EMBL" id="CAK20189.1"/>
    </source>
</evidence>
<protein>
    <submittedName>
        <fullName evidence="1">Uncharacterized protein</fullName>
    </submittedName>
</protein>
<proteinExistence type="predicted"/>
<name>A0AGQ7_LISW6</name>
<dbReference type="EMBL" id="AM263198">
    <property type="protein sequence ID" value="CAK20189.1"/>
    <property type="molecule type" value="Genomic_DNA"/>
</dbReference>
<dbReference type="AlphaFoldDB" id="A0AGQ7"/>
<dbReference type="HOGENOM" id="CLU_3253640_0_0_9"/>
<dbReference type="KEGG" id="lwe:lwe0771"/>
<accession>A0AGQ7</accession>
<dbReference type="Proteomes" id="UP000000779">
    <property type="component" value="Chromosome"/>
</dbReference>
<sequence length="42" mass="4756">MWLSQGNLVHRRSGAYQLLPSAEATKKGKRNTLLFLSPFPLK</sequence>
<reference evidence="1 2" key="1">
    <citation type="journal article" date="2006" name="J. Bacteriol.">
        <title>Whole-genome sequence of Listeria welshimeri reveals common steps in genome reduction with Listeria innocua as compared to Listeria monocytogenes.</title>
        <authorList>
            <person name="Hain T."/>
            <person name="Steinweg C."/>
            <person name="Kuenne C.T."/>
            <person name="Billion A."/>
            <person name="Ghai R."/>
            <person name="Chatterjee S.S."/>
            <person name="Domann E."/>
            <person name="Kaerst U."/>
            <person name="Goesmann A."/>
            <person name="Bekel T."/>
            <person name="Bartels D."/>
            <person name="Kaiser O."/>
            <person name="Meyer F."/>
            <person name="Puehler A."/>
            <person name="Weisshaar B."/>
            <person name="Wehland J."/>
            <person name="Liang C."/>
            <person name="Dandekar T."/>
            <person name="Lampidis R."/>
            <person name="Kreft J."/>
            <person name="Goebel W."/>
            <person name="Chakraborty T."/>
        </authorList>
    </citation>
    <scope>NUCLEOTIDE SEQUENCE [LARGE SCALE GENOMIC DNA]</scope>
    <source>
        <strain evidence="2">ATCC 35897 / DSM 20650 / CIP 8149 / NCTC 11857 / SLCC 5334 / V8</strain>
    </source>
</reference>
<evidence type="ECO:0000313" key="2">
    <source>
        <dbReference type="Proteomes" id="UP000000779"/>
    </source>
</evidence>
<gene>
    <name evidence="1" type="ordered locus">lwe0771</name>
</gene>